<dbReference type="InterPro" id="IPR042240">
    <property type="entry name" value="CHASE_sf"/>
</dbReference>
<dbReference type="InterPro" id="IPR003594">
    <property type="entry name" value="HATPase_dom"/>
</dbReference>
<dbReference type="InterPro" id="IPR036890">
    <property type="entry name" value="HATPase_C_sf"/>
</dbReference>
<feature type="domain" description="PAC" evidence="13">
    <location>
        <begin position="648"/>
        <end position="695"/>
    </location>
</feature>
<dbReference type="FunFam" id="1.10.287.130:FF:000070">
    <property type="entry name" value="Histidine kinase sensor protein"/>
    <property type="match status" value="1"/>
</dbReference>
<comment type="subcellular location">
    <subcellularLocation>
        <location evidence="2">Cell inner membrane</location>
        <topology evidence="2">Multi-pass membrane protein</topology>
    </subcellularLocation>
</comment>
<dbReference type="SUPFAM" id="SSF55874">
    <property type="entry name" value="ATPase domain of HSP90 chaperone/DNA topoisomerase II/histidine kinase"/>
    <property type="match status" value="1"/>
</dbReference>
<keyword evidence="5" id="KW-0808">Transferase</keyword>
<dbReference type="Pfam" id="PF08448">
    <property type="entry name" value="PAS_4"/>
    <property type="match status" value="3"/>
</dbReference>
<dbReference type="InterPro" id="IPR035965">
    <property type="entry name" value="PAS-like_dom_sf"/>
</dbReference>
<dbReference type="PROSITE" id="PS50109">
    <property type="entry name" value="HIS_KIN"/>
    <property type="match status" value="1"/>
</dbReference>
<comment type="catalytic activity">
    <reaction evidence="1">
        <text>ATP + protein L-histidine = ADP + protein N-phospho-L-histidine.</text>
        <dbReference type="EC" id="2.7.13.3"/>
    </reaction>
</comment>
<dbReference type="PANTHER" id="PTHR43304">
    <property type="entry name" value="PHYTOCHROME-LIKE PROTEIN CPH1"/>
    <property type="match status" value="1"/>
</dbReference>
<evidence type="ECO:0000256" key="8">
    <source>
        <dbReference type="ARBA" id="ARBA00022989"/>
    </source>
</evidence>
<accession>S6AG73</accession>
<dbReference type="CDD" id="cd00130">
    <property type="entry name" value="PAS"/>
    <property type="match status" value="4"/>
</dbReference>
<feature type="domain" description="PAS" evidence="12">
    <location>
        <begin position="452"/>
        <end position="530"/>
    </location>
</feature>
<keyword evidence="16" id="KW-1185">Reference proteome</keyword>
<dbReference type="GO" id="GO:0005886">
    <property type="term" value="C:plasma membrane"/>
    <property type="evidence" value="ECO:0007669"/>
    <property type="project" value="UniProtKB-SubCell"/>
</dbReference>
<dbReference type="Gene3D" id="3.30.565.10">
    <property type="entry name" value="Histidine kinase-like ATPase, C-terminal domain"/>
    <property type="match status" value="1"/>
</dbReference>
<evidence type="ECO:0000256" key="7">
    <source>
        <dbReference type="ARBA" id="ARBA00022777"/>
    </source>
</evidence>
<dbReference type="InterPro" id="IPR036097">
    <property type="entry name" value="HisK_dim/P_sf"/>
</dbReference>
<feature type="domain" description="PAC" evidence="13">
    <location>
        <begin position="893"/>
        <end position="943"/>
    </location>
</feature>
<dbReference type="SUPFAM" id="SSF55785">
    <property type="entry name" value="PYP-like sensor domain (PAS domain)"/>
    <property type="match status" value="5"/>
</dbReference>
<dbReference type="InterPro" id="IPR000700">
    <property type="entry name" value="PAS-assoc_C"/>
</dbReference>
<dbReference type="FunFam" id="3.30.565.10:FF:000006">
    <property type="entry name" value="Sensor histidine kinase WalK"/>
    <property type="match status" value="1"/>
</dbReference>
<reference evidence="15 16" key="1">
    <citation type="journal article" date="2012" name="Appl. Environ. Microbiol.">
        <title>Draft genome sequence of a psychrotolerant sulfur-oxidizing bacterium, Sulfuricella denitrificans skB26, and proteomic insights into cold adaptation.</title>
        <authorList>
            <person name="Watanabe T."/>
            <person name="Kojima H."/>
            <person name="Fukui M."/>
        </authorList>
    </citation>
    <scope>NUCLEOTIDE SEQUENCE [LARGE SCALE GENOMIC DNA]</scope>
    <source>
        <strain evidence="16">skB26</strain>
    </source>
</reference>
<dbReference type="eggNOG" id="COG2202">
    <property type="taxonomic scope" value="Bacteria"/>
</dbReference>
<dbReference type="AlphaFoldDB" id="S6AG73"/>
<evidence type="ECO:0000256" key="5">
    <source>
        <dbReference type="ARBA" id="ARBA00022679"/>
    </source>
</evidence>
<dbReference type="Pfam" id="PF00512">
    <property type="entry name" value="HisKA"/>
    <property type="match status" value="1"/>
</dbReference>
<dbReference type="SMART" id="SM00091">
    <property type="entry name" value="PAS"/>
    <property type="match status" value="5"/>
</dbReference>
<name>S6AG73_SULDS</name>
<feature type="domain" description="PAS" evidence="12">
    <location>
        <begin position="576"/>
        <end position="620"/>
    </location>
</feature>
<evidence type="ECO:0000256" key="2">
    <source>
        <dbReference type="ARBA" id="ARBA00004429"/>
    </source>
</evidence>
<feature type="domain" description="CHASE" evidence="14">
    <location>
        <begin position="137"/>
        <end position="280"/>
    </location>
</feature>
<evidence type="ECO:0000256" key="1">
    <source>
        <dbReference type="ARBA" id="ARBA00000085"/>
    </source>
</evidence>
<dbReference type="Gene3D" id="3.30.450.20">
    <property type="entry name" value="PAS domain"/>
    <property type="match status" value="5"/>
</dbReference>
<keyword evidence="8" id="KW-1133">Transmembrane helix</keyword>
<dbReference type="PROSITE" id="PS50839">
    <property type="entry name" value="CHASE"/>
    <property type="match status" value="1"/>
</dbReference>
<dbReference type="Pfam" id="PF03924">
    <property type="entry name" value="CHASE"/>
    <property type="match status" value="1"/>
</dbReference>
<dbReference type="SUPFAM" id="SSF47384">
    <property type="entry name" value="Homodimeric domain of signal transducing histidine kinase"/>
    <property type="match status" value="1"/>
</dbReference>
<feature type="coiled-coil region" evidence="10">
    <location>
        <begin position="934"/>
        <end position="965"/>
    </location>
</feature>
<evidence type="ECO:0000259" key="14">
    <source>
        <dbReference type="PROSITE" id="PS50839"/>
    </source>
</evidence>
<keyword evidence="6" id="KW-0812">Transmembrane</keyword>
<feature type="domain" description="Histidine kinase" evidence="11">
    <location>
        <begin position="972"/>
        <end position="1186"/>
    </location>
</feature>
<keyword evidence="7" id="KW-0418">Kinase</keyword>
<dbReference type="Proteomes" id="UP000015559">
    <property type="component" value="Chromosome"/>
</dbReference>
<dbReference type="SMART" id="SM00086">
    <property type="entry name" value="PAC"/>
    <property type="match status" value="5"/>
</dbReference>
<dbReference type="NCBIfam" id="TIGR00229">
    <property type="entry name" value="sensory_box"/>
    <property type="match status" value="5"/>
</dbReference>
<dbReference type="eggNOG" id="COG3829">
    <property type="taxonomic scope" value="Bacteria"/>
</dbReference>
<dbReference type="HOGENOM" id="CLU_289488_0_0_4"/>
<keyword evidence="4" id="KW-0597">Phosphoprotein</keyword>
<feature type="domain" description="PAC" evidence="13">
    <location>
        <begin position="768"/>
        <end position="820"/>
    </location>
</feature>
<dbReference type="Pfam" id="PF02518">
    <property type="entry name" value="HATPase_c"/>
    <property type="match status" value="1"/>
</dbReference>
<dbReference type="CDD" id="cd00082">
    <property type="entry name" value="HisKA"/>
    <property type="match status" value="1"/>
</dbReference>
<evidence type="ECO:0000256" key="10">
    <source>
        <dbReference type="SAM" id="Coils"/>
    </source>
</evidence>
<dbReference type="Pfam" id="PF13426">
    <property type="entry name" value="PAS_9"/>
    <property type="match status" value="2"/>
</dbReference>
<dbReference type="PANTHER" id="PTHR43304:SF1">
    <property type="entry name" value="PAC DOMAIN-CONTAINING PROTEIN"/>
    <property type="match status" value="1"/>
</dbReference>
<dbReference type="PRINTS" id="PR00344">
    <property type="entry name" value="BCTRLSENSOR"/>
</dbReference>
<evidence type="ECO:0000256" key="6">
    <source>
        <dbReference type="ARBA" id="ARBA00022692"/>
    </source>
</evidence>
<dbReference type="PROSITE" id="PS50112">
    <property type="entry name" value="PAS"/>
    <property type="match status" value="3"/>
</dbReference>
<evidence type="ECO:0000259" key="11">
    <source>
        <dbReference type="PROSITE" id="PS50109"/>
    </source>
</evidence>
<dbReference type="InterPro" id="IPR006189">
    <property type="entry name" value="CHASE_dom"/>
</dbReference>
<dbReference type="Gene3D" id="3.30.450.350">
    <property type="entry name" value="CHASE domain"/>
    <property type="match status" value="1"/>
</dbReference>
<proteinExistence type="predicted"/>
<dbReference type="SMART" id="SM00387">
    <property type="entry name" value="HATPase_c"/>
    <property type="match status" value="1"/>
</dbReference>
<feature type="domain" description="PAC" evidence="13">
    <location>
        <begin position="399"/>
        <end position="451"/>
    </location>
</feature>
<evidence type="ECO:0000313" key="15">
    <source>
        <dbReference type="EMBL" id="BAN34981.1"/>
    </source>
</evidence>
<dbReference type="PROSITE" id="PS50113">
    <property type="entry name" value="PAC"/>
    <property type="match status" value="4"/>
</dbReference>
<dbReference type="InterPro" id="IPR052162">
    <property type="entry name" value="Sensor_kinase/Photoreceptor"/>
</dbReference>
<feature type="domain" description="PAS" evidence="12">
    <location>
        <begin position="325"/>
        <end position="392"/>
    </location>
</feature>
<evidence type="ECO:0000256" key="4">
    <source>
        <dbReference type="ARBA" id="ARBA00022553"/>
    </source>
</evidence>
<dbReference type="InterPro" id="IPR003661">
    <property type="entry name" value="HisK_dim/P_dom"/>
</dbReference>
<dbReference type="STRING" id="1163617.SCD_n01147"/>
<dbReference type="KEGG" id="sdr:SCD_n01147"/>
<keyword evidence="9" id="KW-0472">Membrane</keyword>
<sequence length="1186" mass="132835">MGGSGSRLPQEMQTYSRRFHTAGYVRVILATGYRFFGEKARPWLFALLAVLLVLATEQVVEHFARQSDLEQERNDVLNRLSTLRARLEGVINANLFLVHGLTAVIENRPDIDQAGFSAIASNLVDERHALRNIAAAPDMVISLMYPLQGNEAALGLDFRTHPTQRESALRARDSGKTVIAGPLSLQQGGIAIIVRKPLFLVPAQSGGKRHFWGLVSAVIDAETLYRMAGLRDPDLGLRLALRGTDGTGSHGPVFFGDAKLFGNQSVTLDITLPGGSWQMAATPVDGWEQVGMSIILFRLMGLLTALAAGIMVNRLVRDSQALVSHSAKLRALLNTIPDMIWLKDAHGVYLTCNPRFEQLFGAREVDIRGKTDHDFVPADLADFFREKDLAAITAGGPSTNEEWVTFASDGHRELLETIKTPVYDNKGDVLGVLGIARNITERQRQEEEMKRLHATLHALVEGSTDAIFVKDREGRYVVGNQATATLLGRPMAEILGADDCNLFPAEVAESFQSDDRRVMQRGATETYEEAVVVEGKTLPYLTTKGPLLIDGKVEGVFGIARDISPLKQSEIAVRESEARYRTLFEYAPDGIVIADQESYYLDANPAICRMLGYNREELIGLHASDIVVAAELTNIVPALEVIKGKKDYQREWQFRRKDGSTFVAEVIATTMPDGNLLGVIRDITERKQAEAALQESETRLRLFIEHAPAALAMFDREMRYLVVSRRWLTDYSLEGSNILGRSHYEIFPEISERWKTVHRRGLAGEVVRADEDRFERGDGTVQWLCWEVRPWHAADGAVGGIVIFSEDITERKQAEQVLQESEARYRSLLEMAPFPAVLSRLRDGILLYGNHRAEIQYGISREQGIGQPADRFYQNPAQRDRFIEHLRKDGRVDDLEVGMVTMDGRPFLALVSASIVNFEHEPAVFAAINDITARKRMEDDIRQLNDELEERVRQRTAELDTANQELETFTYSVSHDLKAPLRGIDGYSRLLLEQYQTLLDEEGRLFLNNVRHGVEQMSLLIEDLLVYSRMERRSLTGQSVDLARLVVGVLDERRKDIEARGMIVEAQGLQELPVRADPEGLAMVLRNLVDNALKFTRDSKPPTLTIRGTASEKSVILKLHDNGIGFDMQFHDRIFDIFQRLQRVEDYPGTGVGLAIVRKAMQRMGGRVWAESAPGQGATFYLELPR</sequence>
<dbReference type="eggNOG" id="COG3452">
    <property type="taxonomic scope" value="Bacteria"/>
</dbReference>
<evidence type="ECO:0000259" key="13">
    <source>
        <dbReference type="PROSITE" id="PS50113"/>
    </source>
</evidence>
<dbReference type="Gene3D" id="1.10.287.130">
    <property type="match status" value="1"/>
</dbReference>
<dbReference type="GO" id="GO:0000155">
    <property type="term" value="F:phosphorelay sensor kinase activity"/>
    <property type="evidence" value="ECO:0007669"/>
    <property type="project" value="InterPro"/>
</dbReference>
<dbReference type="eggNOG" id="COG4251">
    <property type="taxonomic scope" value="Bacteria"/>
</dbReference>
<dbReference type="SMART" id="SM01079">
    <property type="entry name" value="CHASE"/>
    <property type="match status" value="1"/>
</dbReference>
<dbReference type="InterPro" id="IPR004358">
    <property type="entry name" value="Sig_transdc_His_kin-like_C"/>
</dbReference>
<evidence type="ECO:0000256" key="9">
    <source>
        <dbReference type="ARBA" id="ARBA00023136"/>
    </source>
</evidence>
<evidence type="ECO:0000259" key="12">
    <source>
        <dbReference type="PROSITE" id="PS50112"/>
    </source>
</evidence>
<gene>
    <name evidence="15" type="ORF">SCD_n01147</name>
</gene>
<dbReference type="InterPro" id="IPR013656">
    <property type="entry name" value="PAS_4"/>
</dbReference>
<evidence type="ECO:0000256" key="3">
    <source>
        <dbReference type="ARBA" id="ARBA00012438"/>
    </source>
</evidence>
<organism evidence="15 16">
    <name type="scientific">Sulfuricella denitrificans (strain DSM 22764 / NBRC 105220 / skB26)</name>
    <dbReference type="NCBI Taxonomy" id="1163617"/>
    <lineage>
        <taxon>Bacteria</taxon>
        <taxon>Pseudomonadati</taxon>
        <taxon>Pseudomonadota</taxon>
        <taxon>Betaproteobacteria</taxon>
        <taxon>Nitrosomonadales</taxon>
        <taxon>Sulfuricellaceae</taxon>
        <taxon>Sulfuricella</taxon>
    </lineage>
</organism>
<dbReference type="InterPro" id="IPR000014">
    <property type="entry name" value="PAS"/>
</dbReference>
<protein>
    <recommendedName>
        <fullName evidence="3">histidine kinase</fullName>
        <ecNumber evidence="3">2.7.13.3</ecNumber>
    </recommendedName>
</protein>
<keyword evidence="10" id="KW-0175">Coiled coil</keyword>
<dbReference type="EMBL" id="AP013066">
    <property type="protein sequence ID" value="BAN34981.1"/>
    <property type="molecule type" value="Genomic_DNA"/>
</dbReference>
<evidence type="ECO:0000313" key="16">
    <source>
        <dbReference type="Proteomes" id="UP000015559"/>
    </source>
</evidence>
<dbReference type="SMART" id="SM00388">
    <property type="entry name" value="HisKA"/>
    <property type="match status" value="1"/>
</dbReference>
<dbReference type="EC" id="2.7.13.3" evidence="3"/>
<dbReference type="InterPro" id="IPR005467">
    <property type="entry name" value="His_kinase_dom"/>
</dbReference>
<dbReference type="InterPro" id="IPR001610">
    <property type="entry name" value="PAC"/>
</dbReference>